<accession>A0ABX2BH38</accession>
<dbReference type="Proteomes" id="UP000652198">
    <property type="component" value="Unassembled WGS sequence"/>
</dbReference>
<name>A0ABX2BH38_9BURK</name>
<feature type="signal peptide" evidence="1">
    <location>
        <begin position="1"/>
        <end position="21"/>
    </location>
</feature>
<dbReference type="RefSeq" id="WP_172308892.1">
    <property type="nucleotide sequence ID" value="NZ_WOEY01000013.1"/>
</dbReference>
<proteinExistence type="predicted"/>
<reference evidence="2 3" key="1">
    <citation type="submission" date="2019-11" db="EMBL/GenBank/DDBJ databases">
        <title>Metabolism of dissolved organic matter in forest soils.</title>
        <authorList>
            <person name="Cyle K.T."/>
            <person name="Wilhelm R.C."/>
            <person name="Martinez C.E."/>
        </authorList>
    </citation>
    <scope>NUCLEOTIDE SEQUENCE [LARGE SCALE GENOMIC DNA]</scope>
    <source>
        <strain evidence="2 3">1N</strain>
    </source>
</reference>
<protein>
    <submittedName>
        <fullName evidence="2">DUF4148 domain-containing protein</fullName>
    </submittedName>
</protein>
<dbReference type="EMBL" id="WOEY01000013">
    <property type="protein sequence ID" value="NPT40262.1"/>
    <property type="molecule type" value="Genomic_DNA"/>
</dbReference>
<keyword evidence="3" id="KW-1185">Reference proteome</keyword>
<dbReference type="InterPro" id="IPR025421">
    <property type="entry name" value="DUF4148"/>
</dbReference>
<gene>
    <name evidence="2" type="ORF">GNZ12_02810</name>
</gene>
<comment type="caution">
    <text evidence="2">The sequence shown here is derived from an EMBL/GenBank/DDBJ whole genome shotgun (WGS) entry which is preliminary data.</text>
</comment>
<feature type="chain" id="PRO_5047151039" evidence="1">
    <location>
        <begin position="22"/>
        <end position="90"/>
    </location>
</feature>
<organism evidence="2 3">
    <name type="scientific">Paraburkholderia solitsugae</name>
    <dbReference type="NCBI Taxonomy" id="2675748"/>
    <lineage>
        <taxon>Bacteria</taxon>
        <taxon>Pseudomonadati</taxon>
        <taxon>Pseudomonadota</taxon>
        <taxon>Betaproteobacteria</taxon>
        <taxon>Burkholderiales</taxon>
        <taxon>Burkholderiaceae</taxon>
        <taxon>Paraburkholderia</taxon>
    </lineage>
</organism>
<evidence type="ECO:0000313" key="2">
    <source>
        <dbReference type="EMBL" id="NPT40262.1"/>
    </source>
</evidence>
<sequence>MKNLSLIAAVTLALGAANAYAGDMDVPAGTYENAATVSQADPSSAQLITPMKGSTASSGKTRKEVRQELIRAQQDGTMARLNSLLYGGGS</sequence>
<keyword evidence="1" id="KW-0732">Signal</keyword>
<dbReference type="Pfam" id="PF13663">
    <property type="entry name" value="DUF4148"/>
    <property type="match status" value="1"/>
</dbReference>
<evidence type="ECO:0000256" key="1">
    <source>
        <dbReference type="SAM" id="SignalP"/>
    </source>
</evidence>
<evidence type="ECO:0000313" key="3">
    <source>
        <dbReference type="Proteomes" id="UP000652198"/>
    </source>
</evidence>